<dbReference type="Proteomes" id="UP000191522">
    <property type="component" value="Unassembled WGS sequence"/>
</dbReference>
<dbReference type="PANTHER" id="PTHR23501">
    <property type="entry name" value="MAJOR FACILITATOR SUPERFAMILY"/>
    <property type="match status" value="1"/>
</dbReference>
<feature type="transmembrane region" description="Helical" evidence="6">
    <location>
        <begin position="353"/>
        <end position="373"/>
    </location>
</feature>
<feature type="transmembrane region" description="Helical" evidence="6">
    <location>
        <begin position="245"/>
        <end position="265"/>
    </location>
</feature>
<feature type="transmembrane region" description="Helical" evidence="6">
    <location>
        <begin position="277"/>
        <end position="300"/>
    </location>
</feature>
<feature type="transmembrane region" description="Helical" evidence="6">
    <location>
        <begin position="122"/>
        <end position="141"/>
    </location>
</feature>
<feature type="transmembrane region" description="Helical" evidence="6">
    <location>
        <begin position="519"/>
        <end position="538"/>
    </location>
</feature>
<sequence>MANIKYGTGATGDDVPEITKPQSIVNGHATHDEESPLLSRPDSAEVMVKPLTGVGTIIAVLLLGEFISNADATLVMAAAGHISSQFDRLRDASWLSTGYTLGLCAAQPMYGKLSDIYGRKPLLLVSYFLFALGCIICGIGHDLWVVILGRAVSGMGGAGTMTVNIVPRREVATWRAYVNIAMTLGRSLGGPLGGWLSDTIGWRWLFLLQAPFLALAAFLVVVKLQVAQTTPSDAAKEGKAARLKHVDFLGTALLGSSIIAITGLLDQGGKSFPWRSWITIVMAGGGLLLLLAFVLVEAYVAKEPIFPLRILRRPNVATSYLIATLQSTAQLGMMFSIPLYFQVTQRASTTASGFHLVPAVIGNTLGGLLSGVFIRRTGHFKVLLILAGLIASVTYSLLYIRWNGSTGFWESLYIIPGGIGTGIASASAFIAMTSLLPSEEIPMATAGYMLLISFAMTVGVTTSNTVLGTEFQHQLRENLHGPGSEKVIKRALADTNYISHLTGHIREIVVDCYLLGLKYTYLVSLGCSLAAAFLGLFIRHHQL</sequence>
<dbReference type="InterPro" id="IPR011701">
    <property type="entry name" value="MFS"/>
</dbReference>
<feature type="transmembrane region" description="Helical" evidence="6">
    <location>
        <begin position="380"/>
        <end position="400"/>
    </location>
</feature>
<keyword evidence="2 6" id="KW-0812">Transmembrane</keyword>
<gene>
    <name evidence="8" type="ORF">PENDEC_c031G06597</name>
</gene>
<evidence type="ECO:0000313" key="8">
    <source>
        <dbReference type="EMBL" id="OQD68742.1"/>
    </source>
</evidence>
<dbReference type="AlphaFoldDB" id="A0A1V6NW40"/>
<feature type="transmembrane region" description="Helical" evidence="6">
    <location>
        <begin position="448"/>
        <end position="467"/>
    </location>
</feature>
<name>A0A1V6NW40_PENDC</name>
<dbReference type="GO" id="GO:0000329">
    <property type="term" value="C:fungal-type vacuole membrane"/>
    <property type="evidence" value="ECO:0007669"/>
    <property type="project" value="TreeGrafter"/>
</dbReference>
<dbReference type="GO" id="GO:0015174">
    <property type="term" value="F:basic amino acid transmembrane transporter activity"/>
    <property type="evidence" value="ECO:0007669"/>
    <property type="project" value="TreeGrafter"/>
</dbReference>
<feature type="region of interest" description="Disordered" evidence="5">
    <location>
        <begin position="1"/>
        <end position="20"/>
    </location>
</feature>
<dbReference type="PROSITE" id="PS50850">
    <property type="entry name" value="MFS"/>
    <property type="match status" value="1"/>
</dbReference>
<feature type="transmembrane region" description="Helical" evidence="6">
    <location>
        <begin position="202"/>
        <end position="224"/>
    </location>
</feature>
<dbReference type="Pfam" id="PF07690">
    <property type="entry name" value="MFS_1"/>
    <property type="match status" value="1"/>
</dbReference>
<evidence type="ECO:0000313" key="9">
    <source>
        <dbReference type="Proteomes" id="UP000191522"/>
    </source>
</evidence>
<evidence type="ECO:0000256" key="4">
    <source>
        <dbReference type="ARBA" id="ARBA00023136"/>
    </source>
</evidence>
<dbReference type="InterPro" id="IPR036259">
    <property type="entry name" value="MFS_trans_sf"/>
</dbReference>
<organism evidence="8 9">
    <name type="scientific">Penicillium decumbens</name>
    <dbReference type="NCBI Taxonomy" id="69771"/>
    <lineage>
        <taxon>Eukaryota</taxon>
        <taxon>Fungi</taxon>
        <taxon>Dikarya</taxon>
        <taxon>Ascomycota</taxon>
        <taxon>Pezizomycotina</taxon>
        <taxon>Eurotiomycetes</taxon>
        <taxon>Eurotiomycetidae</taxon>
        <taxon>Eurotiales</taxon>
        <taxon>Aspergillaceae</taxon>
        <taxon>Penicillium</taxon>
    </lineage>
</organism>
<comment type="caution">
    <text evidence="8">The sequence shown here is derived from an EMBL/GenBank/DDBJ whole genome shotgun (WGS) entry which is preliminary data.</text>
</comment>
<dbReference type="InterPro" id="IPR020846">
    <property type="entry name" value="MFS_dom"/>
</dbReference>
<proteinExistence type="predicted"/>
<keyword evidence="4 6" id="KW-0472">Membrane</keyword>
<dbReference type="OMA" id="IMYTVPR"/>
<dbReference type="OrthoDB" id="6770063at2759"/>
<keyword evidence="3 6" id="KW-1133">Transmembrane helix</keyword>
<evidence type="ECO:0000256" key="6">
    <source>
        <dbReference type="SAM" id="Phobius"/>
    </source>
</evidence>
<protein>
    <recommendedName>
        <fullName evidence="7">Major facilitator superfamily (MFS) profile domain-containing protein</fullName>
    </recommendedName>
</protein>
<evidence type="ECO:0000256" key="5">
    <source>
        <dbReference type="SAM" id="MobiDB-lite"/>
    </source>
</evidence>
<accession>A0A1V6NW40</accession>
<evidence type="ECO:0000259" key="7">
    <source>
        <dbReference type="PROSITE" id="PS50850"/>
    </source>
</evidence>
<dbReference type="PANTHER" id="PTHR23501:SF33">
    <property type="entry name" value="MAJOR FACILITATOR SUPERFAMILY (MFS) PROFILE DOMAIN-CONTAINING PROTEIN"/>
    <property type="match status" value="1"/>
</dbReference>
<dbReference type="Gene3D" id="1.20.1720.10">
    <property type="entry name" value="Multidrug resistance protein D"/>
    <property type="match status" value="1"/>
</dbReference>
<feature type="transmembrane region" description="Helical" evidence="6">
    <location>
        <begin position="320"/>
        <end position="341"/>
    </location>
</feature>
<dbReference type="EMBL" id="MDYL01000031">
    <property type="protein sequence ID" value="OQD68742.1"/>
    <property type="molecule type" value="Genomic_DNA"/>
</dbReference>
<dbReference type="Gene3D" id="1.20.1250.20">
    <property type="entry name" value="MFS general substrate transporter like domains"/>
    <property type="match status" value="1"/>
</dbReference>
<feature type="transmembrane region" description="Helical" evidence="6">
    <location>
        <begin position="412"/>
        <end position="436"/>
    </location>
</feature>
<evidence type="ECO:0000256" key="1">
    <source>
        <dbReference type="ARBA" id="ARBA00004141"/>
    </source>
</evidence>
<reference evidence="9" key="1">
    <citation type="journal article" date="2017" name="Nat. Microbiol.">
        <title>Global analysis of biosynthetic gene clusters reveals vast potential of secondary metabolite production in Penicillium species.</title>
        <authorList>
            <person name="Nielsen J.C."/>
            <person name="Grijseels S."/>
            <person name="Prigent S."/>
            <person name="Ji B."/>
            <person name="Dainat J."/>
            <person name="Nielsen K.F."/>
            <person name="Frisvad J.C."/>
            <person name="Workman M."/>
            <person name="Nielsen J."/>
        </authorList>
    </citation>
    <scope>NUCLEOTIDE SEQUENCE [LARGE SCALE GENOMIC DNA]</scope>
    <source>
        <strain evidence="9">IBT 11843</strain>
    </source>
</reference>
<feature type="domain" description="Major facilitator superfamily (MFS) profile" evidence="7">
    <location>
        <begin position="57"/>
        <end position="543"/>
    </location>
</feature>
<comment type="subcellular location">
    <subcellularLocation>
        <location evidence="1">Membrane</location>
        <topology evidence="1">Multi-pass membrane protein</topology>
    </subcellularLocation>
</comment>
<dbReference type="SUPFAM" id="SSF103473">
    <property type="entry name" value="MFS general substrate transporter"/>
    <property type="match status" value="1"/>
</dbReference>
<evidence type="ECO:0000256" key="2">
    <source>
        <dbReference type="ARBA" id="ARBA00022692"/>
    </source>
</evidence>
<evidence type="ECO:0000256" key="3">
    <source>
        <dbReference type="ARBA" id="ARBA00022989"/>
    </source>
</evidence>
<keyword evidence="9" id="KW-1185">Reference proteome</keyword>